<gene>
    <name evidence="5" type="ORF">NVS89_13175</name>
</gene>
<dbReference type="InterPro" id="IPR000524">
    <property type="entry name" value="Tscrpt_reg_HTH_GntR"/>
</dbReference>
<dbReference type="InterPro" id="IPR008920">
    <property type="entry name" value="TF_FadR/GntR_C"/>
</dbReference>
<name>A0A9X2PH95_9HYPH</name>
<evidence type="ECO:0000313" key="6">
    <source>
        <dbReference type="Proteomes" id="UP001151088"/>
    </source>
</evidence>
<dbReference type="SMART" id="SM00895">
    <property type="entry name" value="FCD"/>
    <property type="match status" value="1"/>
</dbReference>
<accession>A0A9X2PH95</accession>
<dbReference type="PROSITE" id="PS50949">
    <property type="entry name" value="HTH_GNTR"/>
    <property type="match status" value="1"/>
</dbReference>
<evidence type="ECO:0000256" key="1">
    <source>
        <dbReference type="ARBA" id="ARBA00023015"/>
    </source>
</evidence>
<dbReference type="InterPro" id="IPR011711">
    <property type="entry name" value="GntR_C"/>
</dbReference>
<dbReference type="PANTHER" id="PTHR43537">
    <property type="entry name" value="TRANSCRIPTIONAL REGULATOR, GNTR FAMILY"/>
    <property type="match status" value="1"/>
</dbReference>
<keyword evidence="1" id="KW-0805">Transcription regulation</keyword>
<evidence type="ECO:0000256" key="2">
    <source>
        <dbReference type="ARBA" id="ARBA00023125"/>
    </source>
</evidence>
<dbReference type="SUPFAM" id="SSF48008">
    <property type="entry name" value="GntR ligand-binding domain-like"/>
    <property type="match status" value="1"/>
</dbReference>
<organism evidence="5 6">
    <name type="scientific">Ancylobacter mangrovi</name>
    <dbReference type="NCBI Taxonomy" id="2972472"/>
    <lineage>
        <taxon>Bacteria</taxon>
        <taxon>Pseudomonadati</taxon>
        <taxon>Pseudomonadota</taxon>
        <taxon>Alphaproteobacteria</taxon>
        <taxon>Hyphomicrobiales</taxon>
        <taxon>Xanthobacteraceae</taxon>
        <taxon>Ancylobacter</taxon>
    </lineage>
</organism>
<dbReference type="AlphaFoldDB" id="A0A9X2PH95"/>
<dbReference type="Pfam" id="PF00392">
    <property type="entry name" value="GntR"/>
    <property type="match status" value="1"/>
</dbReference>
<evidence type="ECO:0000313" key="5">
    <source>
        <dbReference type="EMBL" id="MCS0496050.1"/>
    </source>
</evidence>
<proteinExistence type="predicted"/>
<dbReference type="Pfam" id="PF07729">
    <property type="entry name" value="FCD"/>
    <property type="match status" value="1"/>
</dbReference>
<comment type="caution">
    <text evidence="5">The sequence shown here is derived from an EMBL/GenBank/DDBJ whole genome shotgun (WGS) entry which is preliminary data.</text>
</comment>
<evidence type="ECO:0000259" key="4">
    <source>
        <dbReference type="PROSITE" id="PS50949"/>
    </source>
</evidence>
<keyword evidence="3" id="KW-0804">Transcription</keyword>
<dbReference type="Gene3D" id="1.10.10.10">
    <property type="entry name" value="Winged helix-like DNA-binding domain superfamily/Winged helix DNA-binding domain"/>
    <property type="match status" value="1"/>
</dbReference>
<dbReference type="CDD" id="cd07377">
    <property type="entry name" value="WHTH_GntR"/>
    <property type="match status" value="1"/>
</dbReference>
<sequence length="259" mass="29267">MSRRKAQQDDKEREGDRPPSLAMAAYRQLYRDITNGTLAPGRKLPVGELHATYGIGFSPMRDALNRLCAEGLVEKREQRGFFVADLNEDVFLQITNARLVLEETALRLSIAAGDVAWGESVILAFYHLSRAARDETSFVLTPEWSAAHREFHFALLAGCGNEWLLGFCRKLYEQSERYRARRRLLSTGLSPGTRSHLQVHEAIMKAALAHDADTASDLLVRHYKESFEIVMNADFELLDNPRRLVPRAASEPEGRRDAV</sequence>
<dbReference type="PANTHER" id="PTHR43537:SF20">
    <property type="entry name" value="HTH-TYPE TRANSCRIPTIONAL REPRESSOR GLAR"/>
    <property type="match status" value="1"/>
</dbReference>
<keyword evidence="2" id="KW-0238">DNA-binding</keyword>
<dbReference type="Proteomes" id="UP001151088">
    <property type="component" value="Unassembled WGS sequence"/>
</dbReference>
<dbReference type="SMART" id="SM00345">
    <property type="entry name" value="HTH_GNTR"/>
    <property type="match status" value="1"/>
</dbReference>
<dbReference type="InterPro" id="IPR036388">
    <property type="entry name" value="WH-like_DNA-bd_sf"/>
</dbReference>
<keyword evidence="6" id="KW-1185">Reference proteome</keyword>
<evidence type="ECO:0000256" key="3">
    <source>
        <dbReference type="ARBA" id="ARBA00023163"/>
    </source>
</evidence>
<protein>
    <submittedName>
        <fullName evidence="5">FCD domain-containing protein</fullName>
    </submittedName>
</protein>
<dbReference type="SUPFAM" id="SSF46785">
    <property type="entry name" value="Winged helix' DNA-binding domain"/>
    <property type="match status" value="1"/>
</dbReference>
<dbReference type="EMBL" id="JANTHZ010000005">
    <property type="protein sequence ID" value="MCS0496050.1"/>
    <property type="molecule type" value="Genomic_DNA"/>
</dbReference>
<dbReference type="Gene3D" id="1.20.120.530">
    <property type="entry name" value="GntR ligand-binding domain-like"/>
    <property type="match status" value="1"/>
</dbReference>
<dbReference type="RefSeq" id="WP_258733210.1">
    <property type="nucleotide sequence ID" value="NZ_JANTHZ010000005.1"/>
</dbReference>
<dbReference type="InterPro" id="IPR036390">
    <property type="entry name" value="WH_DNA-bd_sf"/>
</dbReference>
<dbReference type="GO" id="GO:0003700">
    <property type="term" value="F:DNA-binding transcription factor activity"/>
    <property type="evidence" value="ECO:0007669"/>
    <property type="project" value="InterPro"/>
</dbReference>
<reference evidence="5" key="1">
    <citation type="submission" date="2022-08" db="EMBL/GenBank/DDBJ databases">
        <authorList>
            <person name="Li F."/>
        </authorList>
    </citation>
    <scope>NUCLEOTIDE SEQUENCE</scope>
    <source>
        <strain evidence="5">MQZ15Z-1</strain>
    </source>
</reference>
<dbReference type="GO" id="GO:0003677">
    <property type="term" value="F:DNA binding"/>
    <property type="evidence" value="ECO:0007669"/>
    <property type="project" value="UniProtKB-KW"/>
</dbReference>
<feature type="domain" description="HTH gntR-type" evidence="4">
    <location>
        <begin position="19"/>
        <end position="86"/>
    </location>
</feature>